<proteinExistence type="predicted"/>
<reference evidence="1 2" key="1">
    <citation type="journal article" date="2012" name="Proc. Natl. Acad. Sci. U.S.A.">
        <title>Genome streamlining and chemical defense in a coral reef symbiosis.</title>
        <authorList>
            <person name="Kwan J.C."/>
            <person name="Donia M.S."/>
            <person name="Han A.W."/>
            <person name="Hirose E."/>
            <person name="Haygood M.G."/>
            <person name="Schmidt E.W."/>
        </authorList>
    </citation>
    <scope>NUCLEOTIDE SEQUENCE [LARGE SCALE GENOMIC DNA]</scope>
    <source>
        <strain evidence="1 2">L2</strain>
    </source>
</reference>
<keyword evidence="2" id="KW-1185">Reference proteome</keyword>
<dbReference type="STRING" id="1193729.A1OE_800"/>
<dbReference type="HOGENOM" id="CLU_3005544_0_0_5"/>
<organism evidence="1 2">
    <name type="scientific">Candidatus Endolissoclinum faulkneri L2</name>
    <dbReference type="NCBI Taxonomy" id="1193729"/>
    <lineage>
        <taxon>Bacteria</taxon>
        <taxon>Pseudomonadati</taxon>
        <taxon>Pseudomonadota</taxon>
        <taxon>Alphaproteobacteria</taxon>
        <taxon>Rhodospirillales</taxon>
        <taxon>Rhodospirillaceae</taxon>
        <taxon>Candidatus Endolissoclinum</taxon>
    </lineage>
</organism>
<dbReference type="Proteomes" id="UP000010077">
    <property type="component" value="Chromosome"/>
</dbReference>
<dbReference type="KEGG" id="thal:A1OE_800"/>
<protein>
    <submittedName>
        <fullName evidence="1">Uncharacterized protein</fullName>
    </submittedName>
</protein>
<evidence type="ECO:0000313" key="2">
    <source>
        <dbReference type="Proteomes" id="UP000010077"/>
    </source>
</evidence>
<dbReference type="AlphaFoldDB" id="K7YHF6"/>
<accession>K7YHF6</accession>
<name>K7YHF6_9PROT</name>
<gene>
    <name evidence="1" type="ORF">A1OE_800</name>
</gene>
<dbReference type="EMBL" id="CP003539">
    <property type="protein sequence ID" value="AFX98985.1"/>
    <property type="molecule type" value="Genomic_DNA"/>
</dbReference>
<sequence>MYNTQYTFSIDVLFDEGNIPKILLILPMKNQYVYFITLNDTNSRMSMIYYLISQQC</sequence>
<evidence type="ECO:0000313" key="1">
    <source>
        <dbReference type="EMBL" id="AFX98985.1"/>
    </source>
</evidence>